<dbReference type="EMBL" id="ABGD02000024">
    <property type="protein sequence ID" value="EDS10174.1"/>
    <property type="molecule type" value="Genomic_DNA"/>
</dbReference>
<comment type="caution">
    <text evidence="2">The sequence shown here is derived from an EMBL/GenBank/DDBJ whole genome shotgun (WGS) entry which is preliminary data.</text>
</comment>
<protein>
    <submittedName>
        <fullName evidence="2">Uncharacterized protein</fullName>
    </submittedName>
</protein>
<evidence type="ECO:0000313" key="3">
    <source>
        <dbReference type="Proteomes" id="UP000003803"/>
    </source>
</evidence>
<keyword evidence="1" id="KW-0812">Transmembrane</keyword>
<organism evidence="2 3">
    <name type="scientific">Anaerotruncus colihominis DSM 17241</name>
    <dbReference type="NCBI Taxonomy" id="445972"/>
    <lineage>
        <taxon>Bacteria</taxon>
        <taxon>Bacillati</taxon>
        <taxon>Bacillota</taxon>
        <taxon>Clostridia</taxon>
        <taxon>Eubacteriales</taxon>
        <taxon>Oscillospiraceae</taxon>
        <taxon>Anaerotruncus</taxon>
    </lineage>
</organism>
<reference evidence="2" key="2">
    <citation type="submission" date="2013-09" db="EMBL/GenBank/DDBJ databases">
        <title>Draft genome sequence of Anaerotruncus colihominis(DSM 17241).</title>
        <authorList>
            <person name="Sudarsanam P."/>
            <person name="Ley R."/>
            <person name="Guruge J."/>
            <person name="Turnbaugh P.J."/>
            <person name="Mahowald M."/>
            <person name="Liep D."/>
            <person name="Gordon J."/>
        </authorList>
    </citation>
    <scope>NUCLEOTIDE SEQUENCE</scope>
    <source>
        <strain evidence="2">DSM 17241</strain>
    </source>
</reference>
<accession>B0PDY5</accession>
<keyword evidence="1" id="KW-1133">Transmembrane helix</keyword>
<dbReference type="AlphaFoldDB" id="B0PDY5"/>
<dbReference type="HOGENOM" id="CLU_2420558_0_0_9"/>
<evidence type="ECO:0000313" key="2">
    <source>
        <dbReference type="EMBL" id="EDS10174.1"/>
    </source>
</evidence>
<name>B0PDY5_9FIRM</name>
<dbReference type="Proteomes" id="UP000003803">
    <property type="component" value="Unassembled WGS sequence"/>
</dbReference>
<sequence length="91" mass="10771">MNAGAIDIMRPIAPTLYIWLWLRRWDIPLRASIVIIVITRQPIQLLLYIFLCKRIAKRPCAVFDGTARNQSAWAGTARIRKNYFMRRYFCL</sequence>
<keyword evidence="1" id="KW-0472">Membrane</keyword>
<keyword evidence="3" id="KW-1185">Reference proteome</keyword>
<feature type="transmembrane region" description="Helical" evidence="1">
    <location>
        <begin position="29"/>
        <end position="51"/>
    </location>
</feature>
<gene>
    <name evidence="2" type="ORF">ANACOL_02770</name>
</gene>
<proteinExistence type="predicted"/>
<evidence type="ECO:0000256" key="1">
    <source>
        <dbReference type="SAM" id="Phobius"/>
    </source>
</evidence>
<reference evidence="2" key="1">
    <citation type="submission" date="2007-11" db="EMBL/GenBank/DDBJ databases">
        <authorList>
            <person name="Fulton L."/>
            <person name="Clifton S."/>
            <person name="Fulton B."/>
            <person name="Xu J."/>
            <person name="Minx P."/>
            <person name="Pepin K.H."/>
            <person name="Johnson M."/>
            <person name="Thiruvilangam P."/>
            <person name="Bhonagiri V."/>
            <person name="Nash W.E."/>
            <person name="Mardis E.R."/>
            <person name="Wilson R.K."/>
        </authorList>
    </citation>
    <scope>NUCLEOTIDE SEQUENCE [LARGE SCALE GENOMIC DNA]</scope>
    <source>
        <strain evidence="2">DSM 17241</strain>
    </source>
</reference>